<accession>A0AC58TQ04</accession>
<evidence type="ECO:0000313" key="1">
    <source>
        <dbReference type="Proteomes" id="UP000790787"/>
    </source>
</evidence>
<evidence type="ECO:0000313" key="2">
    <source>
        <dbReference type="RefSeq" id="XP_075099308.1"/>
    </source>
</evidence>
<sequence>MTDNGNPFDKKLMTKICELFGFKQRNSSMYYATVDRLAKAFNKTLCNLLKKVVFFISKCKRDWHDIMEETLWAYCLTEEENARLRLEELESLDEKKLEAQQSLDCYQTRLSRAFNKKVRLRSFQVGDQVLAVRRPIITSRKSGGKFMSKWDGPYVVQEAYSSGAYKLVDAHGMRISLINGKFLKRYYP</sequence>
<dbReference type="Proteomes" id="UP000790787">
    <property type="component" value="Chromosome 22"/>
</dbReference>
<reference evidence="2" key="2">
    <citation type="submission" date="2025-08" db="UniProtKB">
        <authorList>
            <consortium name="RefSeq"/>
        </authorList>
    </citation>
    <scope>IDENTIFICATION</scope>
    <source>
        <tissue evidence="2">Leaf</tissue>
    </source>
</reference>
<dbReference type="RefSeq" id="XP_075099308.1">
    <property type="nucleotide sequence ID" value="XM_075243207.1"/>
</dbReference>
<organism evidence="1 2">
    <name type="scientific">Nicotiana tabacum</name>
    <name type="common">Common tobacco</name>
    <dbReference type="NCBI Taxonomy" id="4097"/>
    <lineage>
        <taxon>Eukaryota</taxon>
        <taxon>Viridiplantae</taxon>
        <taxon>Streptophyta</taxon>
        <taxon>Embryophyta</taxon>
        <taxon>Tracheophyta</taxon>
        <taxon>Spermatophyta</taxon>
        <taxon>Magnoliopsida</taxon>
        <taxon>eudicotyledons</taxon>
        <taxon>Gunneridae</taxon>
        <taxon>Pentapetalae</taxon>
        <taxon>asterids</taxon>
        <taxon>lamiids</taxon>
        <taxon>Solanales</taxon>
        <taxon>Solanaceae</taxon>
        <taxon>Nicotianoideae</taxon>
        <taxon>Nicotianeae</taxon>
        <taxon>Nicotiana</taxon>
    </lineage>
</organism>
<name>A0AC58TQ04_TOBAC</name>
<proteinExistence type="predicted"/>
<gene>
    <name evidence="2" type="primary">LOC142176132</name>
</gene>
<reference evidence="1" key="1">
    <citation type="journal article" date="2014" name="Nat. Commun.">
        <title>The tobacco genome sequence and its comparison with those of tomato and potato.</title>
        <authorList>
            <person name="Sierro N."/>
            <person name="Battey J.N."/>
            <person name="Ouadi S."/>
            <person name="Bakaher N."/>
            <person name="Bovet L."/>
            <person name="Willig A."/>
            <person name="Goepfert S."/>
            <person name="Peitsch M.C."/>
            <person name="Ivanov N.V."/>
        </authorList>
    </citation>
    <scope>NUCLEOTIDE SEQUENCE [LARGE SCALE GENOMIC DNA]</scope>
</reference>
<protein>
    <submittedName>
        <fullName evidence="2">Uncharacterized protein LOC142176132</fullName>
    </submittedName>
</protein>
<keyword evidence="1" id="KW-1185">Reference proteome</keyword>